<keyword evidence="3" id="KW-1185">Reference proteome</keyword>
<dbReference type="EMBL" id="JAHUTI010069937">
    <property type="protein sequence ID" value="MED6254832.1"/>
    <property type="molecule type" value="Genomic_DNA"/>
</dbReference>
<sequence length="103" mass="12348">MHFISQRWWEEDRQWMFYYVKAVWSWLLFFPQLLTMNKTPFLGQGFFFKKKNLKFVVSWSTNGAMSSSPFPVLVPIRVLTQIATRRHNSKPGKTWLTGRSRES</sequence>
<keyword evidence="1" id="KW-1133">Transmembrane helix</keyword>
<proteinExistence type="predicted"/>
<evidence type="ECO:0000313" key="2">
    <source>
        <dbReference type="EMBL" id="MED6254832.1"/>
    </source>
</evidence>
<accession>A0ABU7BVX4</accession>
<evidence type="ECO:0000256" key="1">
    <source>
        <dbReference type="SAM" id="Phobius"/>
    </source>
</evidence>
<feature type="transmembrane region" description="Helical" evidence="1">
    <location>
        <begin position="15"/>
        <end position="34"/>
    </location>
</feature>
<organism evidence="2 3">
    <name type="scientific">Ataeniobius toweri</name>
    <dbReference type="NCBI Taxonomy" id="208326"/>
    <lineage>
        <taxon>Eukaryota</taxon>
        <taxon>Metazoa</taxon>
        <taxon>Chordata</taxon>
        <taxon>Craniata</taxon>
        <taxon>Vertebrata</taxon>
        <taxon>Euteleostomi</taxon>
        <taxon>Actinopterygii</taxon>
        <taxon>Neopterygii</taxon>
        <taxon>Teleostei</taxon>
        <taxon>Neoteleostei</taxon>
        <taxon>Acanthomorphata</taxon>
        <taxon>Ovalentaria</taxon>
        <taxon>Atherinomorphae</taxon>
        <taxon>Cyprinodontiformes</taxon>
        <taxon>Goodeidae</taxon>
        <taxon>Ataeniobius</taxon>
    </lineage>
</organism>
<gene>
    <name evidence="2" type="ORF">ATANTOWER_000953</name>
</gene>
<comment type="caution">
    <text evidence="2">The sequence shown here is derived from an EMBL/GenBank/DDBJ whole genome shotgun (WGS) entry which is preliminary data.</text>
</comment>
<keyword evidence="1" id="KW-0472">Membrane</keyword>
<reference evidence="2 3" key="1">
    <citation type="submission" date="2021-07" db="EMBL/GenBank/DDBJ databases">
        <authorList>
            <person name="Palmer J.M."/>
        </authorList>
    </citation>
    <scope>NUCLEOTIDE SEQUENCE [LARGE SCALE GENOMIC DNA]</scope>
    <source>
        <strain evidence="2 3">AT_MEX2019</strain>
        <tissue evidence="2">Muscle</tissue>
    </source>
</reference>
<protein>
    <submittedName>
        <fullName evidence="2">Uncharacterized protein</fullName>
    </submittedName>
</protein>
<evidence type="ECO:0000313" key="3">
    <source>
        <dbReference type="Proteomes" id="UP001345963"/>
    </source>
</evidence>
<dbReference type="Proteomes" id="UP001345963">
    <property type="component" value="Unassembled WGS sequence"/>
</dbReference>
<name>A0ABU7BVX4_9TELE</name>
<keyword evidence="1" id="KW-0812">Transmembrane</keyword>